<protein>
    <submittedName>
        <fullName evidence="2">Uncharacterized protein</fullName>
    </submittedName>
</protein>
<evidence type="ECO:0000313" key="3">
    <source>
        <dbReference type="Proteomes" id="UP000479190"/>
    </source>
</evidence>
<dbReference type="EMBL" id="CADCXV010000446">
    <property type="protein sequence ID" value="CAB0030242.1"/>
    <property type="molecule type" value="Genomic_DNA"/>
</dbReference>
<feature type="non-terminal residue" evidence="2">
    <location>
        <position position="1"/>
    </location>
</feature>
<sequence length="649" mass="72622">RHGAQGRDTDGGVRHARRPRRALRSGPRGLALSARASLEAGRGRARDRPERRLERRRGKATQEERLSQPEDAAHQHQDARQNKRCTPTPSYIYLYVAPGNCLCERQRAKFRRKSKIYNALQLRDSSSSCVRARIQFRNIVYMRKMTPPPPHVVVSSSTVEVVAVSLNSLLLIIYVPESSSSSTGRGKGWTIKFNFRPSLSLRKENFLISSLFLGVSRLCMSTQIQLRKSRKLRYYMLAAATAVAKYAKQRGPEINSSIVAGIAVAVTSVTAAAAAAAVVYKVYVYESVNAIIQTARRTHQHMPGLLYNTRSNEFPGWTGAGGGGGRLYSRVHVFVRVWITRNAHNCIRVTTIRARENRISCSSSGARLDYFTTGQVDTRCAESVEYTPASEMSNSSAALPVRAILKFTTTISSSSSSSSSTGSRRSSRLPRSYFWRREQRGGEKALLRTILTLCNNTYIGQSNNELQTDTLDCEDQPYLLMKQEPNDDWLCAGHDYIFDPLESCELLSLIPRPNNVPSPLGELFIRLARSLGARARDAAMRAAAREDVRYIHHKSKRTESSESSLCVRPPSSVRRPSIDLFRARIWRATTLLLLLHCTATSLPSPRPPLLLLHTVCSTCVCIHSTSFGRYRADEIFIRKSVIGKTRKQT</sequence>
<feature type="region of interest" description="Disordered" evidence="1">
    <location>
        <begin position="1"/>
        <end position="84"/>
    </location>
</feature>
<feature type="compositionally biased region" description="Basic residues" evidence="1">
    <location>
        <begin position="14"/>
        <end position="23"/>
    </location>
</feature>
<organism evidence="2 3">
    <name type="scientific">Trichogramma brassicae</name>
    <dbReference type="NCBI Taxonomy" id="86971"/>
    <lineage>
        <taxon>Eukaryota</taxon>
        <taxon>Metazoa</taxon>
        <taxon>Ecdysozoa</taxon>
        <taxon>Arthropoda</taxon>
        <taxon>Hexapoda</taxon>
        <taxon>Insecta</taxon>
        <taxon>Pterygota</taxon>
        <taxon>Neoptera</taxon>
        <taxon>Endopterygota</taxon>
        <taxon>Hymenoptera</taxon>
        <taxon>Apocrita</taxon>
        <taxon>Proctotrupomorpha</taxon>
        <taxon>Chalcidoidea</taxon>
        <taxon>Trichogrammatidae</taxon>
        <taxon>Trichogramma</taxon>
    </lineage>
</organism>
<gene>
    <name evidence="2" type="ORF">TBRA_LOCUS2249</name>
</gene>
<keyword evidence="3" id="KW-1185">Reference proteome</keyword>
<proteinExistence type="predicted"/>
<evidence type="ECO:0000313" key="2">
    <source>
        <dbReference type="EMBL" id="CAB0030242.1"/>
    </source>
</evidence>
<reference evidence="2 3" key="1">
    <citation type="submission" date="2020-02" db="EMBL/GenBank/DDBJ databases">
        <authorList>
            <person name="Ferguson B K."/>
        </authorList>
    </citation>
    <scope>NUCLEOTIDE SEQUENCE [LARGE SCALE GENOMIC DNA]</scope>
</reference>
<dbReference type="AlphaFoldDB" id="A0A6H5I5E8"/>
<evidence type="ECO:0000256" key="1">
    <source>
        <dbReference type="SAM" id="MobiDB-lite"/>
    </source>
</evidence>
<feature type="compositionally biased region" description="Basic and acidic residues" evidence="1">
    <location>
        <begin position="41"/>
        <end position="53"/>
    </location>
</feature>
<feature type="compositionally biased region" description="Basic and acidic residues" evidence="1">
    <location>
        <begin position="1"/>
        <end position="13"/>
    </location>
</feature>
<dbReference type="Proteomes" id="UP000479190">
    <property type="component" value="Unassembled WGS sequence"/>
</dbReference>
<feature type="compositionally biased region" description="Basic and acidic residues" evidence="1">
    <location>
        <begin position="60"/>
        <end position="81"/>
    </location>
</feature>
<accession>A0A6H5I5E8</accession>
<name>A0A6H5I5E8_9HYME</name>